<dbReference type="InterPro" id="IPR050090">
    <property type="entry name" value="Tyrosine_recombinase_XerCD"/>
</dbReference>
<dbReference type="InterPro" id="IPR010998">
    <property type="entry name" value="Integrase_recombinase_N"/>
</dbReference>
<dbReference type="PANTHER" id="PTHR30349:SF41">
    <property type="entry name" value="INTEGRASE_RECOMBINASE PROTEIN MJ0367-RELATED"/>
    <property type="match status" value="1"/>
</dbReference>
<dbReference type="PROSITE" id="PS51898">
    <property type="entry name" value="TYR_RECOMBINASE"/>
    <property type="match status" value="1"/>
</dbReference>
<evidence type="ECO:0000259" key="8">
    <source>
        <dbReference type="PROSITE" id="PS51900"/>
    </source>
</evidence>
<dbReference type="Gene3D" id="1.10.150.130">
    <property type="match status" value="1"/>
</dbReference>
<dbReference type="Proteomes" id="UP000825701">
    <property type="component" value="Chromosome"/>
</dbReference>
<dbReference type="PROSITE" id="PS51900">
    <property type="entry name" value="CB"/>
    <property type="match status" value="1"/>
</dbReference>
<evidence type="ECO:0000313" key="10">
    <source>
        <dbReference type="Proteomes" id="UP000825701"/>
    </source>
</evidence>
<dbReference type="GO" id="GO:0006310">
    <property type="term" value="P:DNA recombination"/>
    <property type="evidence" value="ECO:0007669"/>
    <property type="project" value="UniProtKB-KW"/>
</dbReference>
<name>A0A9E6RCH4_9HYPH</name>
<evidence type="ECO:0000256" key="2">
    <source>
        <dbReference type="ARBA" id="ARBA00022908"/>
    </source>
</evidence>
<protein>
    <submittedName>
        <fullName evidence="9">Site-specific integrase</fullName>
    </submittedName>
</protein>
<dbReference type="GO" id="GO:0003677">
    <property type="term" value="F:DNA binding"/>
    <property type="evidence" value="ECO:0007669"/>
    <property type="project" value="UniProtKB-UniRule"/>
</dbReference>
<feature type="domain" description="Core-binding (CB)" evidence="8">
    <location>
        <begin position="236"/>
        <end position="349"/>
    </location>
</feature>
<sequence>MAALSYMAVRGSTQWFRKRLPEALAGKDAPEHIRAAFPQLVNAKTGRFKLEVTNSLKTKDEATAKRRSLKLASAVSDDIAAALRMYGEGSLTDASLPELPSVEEFEAAYFRRELEMDQAERRSGDPMEGLHDREALGLLPREATEGMQRDHFLAWGDLLEIEAADLRDALARQDPSVIRGDIEAAFHRLGLRFDPKDPTHRDRALAILGAAADAVEAKLDRQSGKRVKTPEPAPPAQGPKFSEAFDHWKRPSTAKGGRQLAPNSLREAALAVRLFKEWAGDKALGAITKEDTRTFRDALERRPTGLPAKLRALPLRDLLEKDLRAYPPTSATTVNKLLNMLKAVVRRAEKDGLTDGLSAFANPFKDVRSDVDERQAEGREPFDNADLKALFETPVFASGVRPAGGGGEAAFWLPVLALLTGARQEELAQLRVCDIGKDVEAGVWFLDIGISGGRNVKTVSSRRKVPLHPELERIGLLRYREARAKNNPSDAPLWPDIKSDVNGKRSAAWSKWFGRYLRDTAGVKDQIKVFHSFRHTFKRLARSAHLTEEMHDALTGHAGGSGVGRSYGKGFDLQALSEGVAKIAAPARCLP</sequence>
<organism evidence="9 10">
    <name type="scientific">Chenggangzhangella methanolivorans</name>
    <dbReference type="NCBI Taxonomy" id="1437009"/>
    <lineage>
        <taxon>Bacteria</taxon>
        <taxon>Pseudomonadati</taxon>
        <taxon>Pseudomonadota</taxon>
        <taxon>Alphaproteobacteria</taxon>
        <taxon>Hyphomicrobiales</taxon>
        <taxon>Methylopilaceae</taxon>
        <taxon>Chenggangzhangella</taxon>
    </lineage>
</organism>
<comment type="similarity">
    <text evidence="1">Belongs to the 'phage' integrase family.</text>
</comment>
<evidence type="ECO:0000256" key="3">
    <source>
        <dbReference type="ARBA" id="ARBA00023125"/>
    </source>
</evidence>
<keyword evidence="2" id="KW-0229">DNA integration</keyword>
<reference evidence="9" key="1">
    <citation type="submission" date="2021-08" db="EMBL/GenBank/DDBJ databases">
        <authorList>
            <person name="Zhang H."/>
            <person name="Xu M."/>
            <person name="Yu Z."/>
            <person name="Yang L."/>
            <person name="Cai Y."/>
        </authorList>
    </citation>
    <scope>NUCLEOTIDE SEQUENCE</scope>
    <source>
        <strain evidence="9">CHL1</strain>
    </source>
</reference>
<feature type="region of interest" description="Disordered" evidence="6">
    <location>
        <begin position="219"/>
        <end position="246"/>
    </location>
</feature>
<dbReference type="CDD" id="cd01184">
    <property type="entry name" value="INT_C_like_1"/>
    <property type="match status" value="1"/>
</dbReference>
<dbReference type="AlphaFoldDB" id="A0A9E6RCH4"/>
<dbReference type="InterPro" id="IPR044068">
    <property type="entry name" value="CB"/>
</dbReference>
<evidence type="ECO:0000256" key="5">
    <source>
        <dbReference type="PROSITE-ProRule" id="PRU01248"/>
    </source>
</evidence>
<evidence type="ECO:0000259" key="7">
    <source>
        <dbReference type="PROSITE" id="PS51898"/>
    </source>
</evidence>
<dbReference type="PANTHER" id="PTHR30349">
    <property type="entry name" value="PHAGE INTEGRASE-RELATED"/>
    <property type="match status" value="1"/>
</dbReference>
<dbReference type="InterPro" id="IPR002104">
    <property type="entry name" value="Integrase_catalytic"/>
</dbReference>
<accession>A0A9E6RCH4</accession>
<dbReference type="SUPFAM" id="SSF56349">
    <property type="entry name" value="DNA breaking-rejoining enzymes"/>
    <property type="match status" value="1"/>
</dbReference>
<dbReference type="KEGG" id="cmet:K6K41_13915"/>
<proteinExistence type="inferred from homology"/>
<evidence type="ECO:0000256" key="6">
    <source>
        <dbReference type="SAM" id="MobiDB-lite"/>
    </source>
</evidence>
<feature type="domain" description="Tyr recombinase" evidence="7">
    <location>
        <begin position="377"/>
        <end position="581"/>
    </location>
</feature>
<keyword evidence="3 5" id="KW-0238">DNA-binding</keyword>
<evidence type="ECO:0000313" key="9">
    <source>
        <dbReference type="EMBL" id="QZN98251.1"/>
    </source>
</evidence>
<dbReference type="InterPro" id="IPR011010">
    <property type="entry name" value="DNA_brk_join_enz"/>
</dbReference>
<dbReference type="RefSeq" id="WP_261401153.1">
    <property type="nucleotide sequence ID" value="NZ_CP081869.1"/>
</dbReference>
<evidence type="ECO:0000256" key="4">
    <source>
        <dbReference type="ARBA" id="ARBA00023172"/>
    </source>
</evidence>
<dbReference type="GO" id="GO:0015074">
    <property type="term" value="P:DNA integration"/>
    <property type="evidence" value="ECO:0007669"/>
    <property type="project" value="UniProtKB-KW"/>
</dbReference>
<dbReference type="InterPro" id="IPR013762">
    <property type="entry name" value="Integrase-like_cat_sf"/>
</dbReference>
<gene>
    <name evidence="9" type="ORF">K6K41_13915</name>
</gene>
<dbReference type="Gene3D" id="1.10.443.10">
    <property type="entry name" value="Intergrase catalytic core"/>
    <property type="match status" value="1"/>
</dbReference>
<dbReference type="EMBL" id="CP081869">
    <property type="protein sequence ID" value="QZN98251.1"/>
    <property type="molecule type" value="Genomic_DNA"/>
</dbReference>
<keyword evidence="10" id="KW-1185">Reference proteome</keyword>
<keyword evidence="4" id="KW-0233">DNA recombination</keyword>
<evidence type="ECO:0000256" key="1">
    <source>
        <dbReference type="ARBA" id="ARBA00008857"/>
    </source>
</evidence>